<name>K3WS10_GLOUD</name>
<reference evidence="1" key="3">
    <citation type="submission" date="2015-02" db="UniProtKB">
        <authorList>
            <consortium name="EnsemblProtists"/>
        </authorList>
    </citation>
    <scope>IDENTIFICATION</scope>
    <source>
        <strain evidence="1">DAOM BR144</strain>
    </source>
</reference>
<accession>K3WS10</accession>
<dbReference type="AlphaFoldDB" id="K3WS10"/>
<dbReference type="InParanoid" id="K3WS10"/>
<reference evidence="2" key="1">
    <citation type="journal article" date="2010" name="Genome Biol.">
        <title>Genome sequence of the necrotrophic plant pathogen Pythium ultimum reveals original pathogenicity mechanisms and effector repertoire.</title>
        <authorList>
            <person name="Levesque C.A."/>
            <person name="Brouwer H."/>
            <person name="Cano L."/>
            <person name="Hamilton J.P."/>
            <person name="Holt C."/>
            <person name="Huitema E."/>
            <person name="Raffaele S."/>
            <person name="Robideau G.P."/>
            <person name="Thines M."/>
            <person name="Win J."/>
            <person name="Zerillo M.M."/>
            <person name="Beakes G.W."/>
            <person name="Boore J.L."/>
            <person name="Busam D."/>
            <person name="Dumas B."/>
            <person name="Ferriera S."/>
            <person name="Fuerstenberg S.I."/>
            <person name="Gachon C.M."/>
            <person name="Gaulin E."/>
            <person name="Govers F."/>
            <person name="Grenville-Briggs L."/>
            <person name="Horner N."/>
            <person name="Hostetler J."/>
            <person name="Jiang R.H."/>
            <person name="Johnson J."/>
            <person name="Krajaejun T."/>
            <person name="Lin H."/>
            <person name="Meijer H.J."/>
            <person name="Moore B."/>
            <person name="Morris P."/>
            <person name="Phuntmart V."/>
            <person name="Puiu D."/>
            <person name="Shetty J."/>
            <person name="Stajich J.E."/>
            <person name="Tripathy S."/>
            <person name="Wawra S."/>
            <person name="van West P."/>
            <person name="Whitty B.R."/>
            <person name="Coutinho P.M."/>
            <person name="Henrissat B."/>
            <person name="Martin F."/>
            <person name="Thomas P.D."/>
            <person name="Tyler B.M."/>
            <person name="De Vries R.P."/>
            <person name="Kamoun S."/>
            <person name="Yandell M."/>
            <person name="Tisserat N."/>
            <person name="Buell C.R."/>
        </authorList>
    </citation>
    <scope>NUCLEOTIDE SEQUENCE</scope>
    <source>
        <strain evidence="2">DAOM:BR144</strain>
    </source>
</reference>
<sequence length="132" mass="14813">MLQITHGTIANEKLLEATASQIKQNMNAAARLNFDIEFPEGMHLSILTALGRGDRKMNPTERKAEVQSYFNEIAQSPSCRTSTLPGPQWGGPESLRMDRVLESFVDVKEDNVVHTEVVETMAEWVFGFDASW</sequence>
<organism evidence="1 2">
    <name type="scientific">Globisporangium ultimum (strain ATCC 200006 / CBS 805.95 / DAOM BR144)</name>
    <name type="common">Pythium ultimum</name>
    <dbReference type="NCBI Taxonomy" id="431595"/>
    <lineage>
        <taxon>Eukaryota</taxon>
        <taxon>Sar</taxon>
        <taxon>Stramenopiles</taxon>
        <taxon>Oomycota</taxon>
        <taxon>Peronosporomycetes</taxon>
        <taxon>Pythiales</taxon>
        <taxon>Pythiaceae</taxon>
        <taxon>Globisporangium</taxon>
    </lineage>
</organism>
<dbReference type="EnsemblProtists" id="PYU1_T007754">
    <property type="protein sequence ID" value="PYU1_T007754"/>
    <property type="gene ID" value="PYU1_G007738"/>
</dbReference>
<reference evidence="2" key="2">
    <citation type="submission" date="2010-04" db="EMBL/GenBank/DDBJ databases">
        <authorList>
            <person name="Buell R."/>
            <person name="Hamilton J."/>
            <person name="Hostetler J."/>
        </authorList>
    </citation>
    <scope>NUCLEOTIDE SEQUENCE [LARGE SCALE GENOMIC DNA]</scope>
    <source>
        <strain evidence="2">DAOM:BR144</strain>
    </source>
</reference>
<evidence type="ECO:0000313" key="1">
    <source>
        <dbReference type="EnsemblProtists" id="PYU1_T007754"/>
    </source>
</evidence>
<protein>
    <submittedName>
        <fullName evidence="1">Uncharacterized protein</fullName>
    </submittedName>
</protein>
<dbReference type="VEuPathDB" id="FungiDB:PYU1_G007738"/>
<keyword evidence="2" id="KW-1185">Reference proteome</keyword>
<evidence type="ECO:0000313" key="2">
    <source>
        <dbReference type="Proteomes" id="UP000019132"/>
    </source>
</evidence>
<dbReference type="HOGENOM" id="CLU_1921330_0_0_1"/>
<dbReference type="Proteomes" id="UP000019132">
    <property type="component" value="Unassembled WGS sequence"/>
</dbReference>
<dbReference type="EMBL" id="GL376617">
    <property type="status" value="NOT_ANNOTATED_CDS"/>
    <property type="molecule type" value="Genomic_DNA"/>
</dbReference>
<proteinExistence type="predicted"/>